<organism evidence="2 3">
    <name type="scientific">Pseudoalteromonas aurantia 208</name>
    <dbReference type="NCBI Taxonomy" id="1314867"/>
    <lineage>
        <taxon>Bacteria</taxon>
        <taxon>Pseudomonadati</taxon>
        <taxon>Pseudomonadota</taxon>
        <taxon>Gammaproteobacteria</taxon>
        <taxon>Alteromonadales</taxon>
        <taxon>Pseudoalteromonadaceae</taxon>
        <taxon>Pseudoalteromonas</taxon>
    </lineage>
</organism>
<evidence type="ECO:0000313" key="3">
    <source>
        <dbReference type="Proteomes" id="UP000615755"/>
    </source>
</evidence>
<reference evidence="2 3" key="1">
    <citation type="submission" date="2015-03" db="EMBL/GenBank/DDBJ databases">
        <title>Genome sequence of Pseudoalteromonas aurantia.</title>
        <authorList>
            <person name="Xie B.-B."/>
            <person name="Rong J.-C."/>
            <person name="Qin Q.-L."/>
            <person name="Zhang Y.-Z."/>
        </authorList>
    </citation>
    <scope>NUCLEOTIDE SEQUENCE [LARGE SCALE GENOMIC DNA]</scope>
    <source>
        <strain evidence="2 3">208</strain>
    </source>
</reference>
<protein>
    <submittedName>
        <fullName evidence="2">Uncharacterized protein</fullName>
    </submittedName>
</protein>
<dbReference type="RefSeq" id="WP_192508238.1">
    <property type="nucleotide sequence ID" value="NZ_AQGV01000012.1"/>
</dbReference>
<name>A0ABR9EFM3_9GAMM</name>
<gene>
    <name evidence="2" type="ORF">PAUR_a2819</name>
</gene>
<sequence>MPSFRPPDIDPALTQEAQEVVNEASTKIENWLVEAFGKLEKDFDNSLDVIQQKLDVEKKAFIEEEMRQAKQFQQQLEQLKAAARYLTPMDPDQHDVIEKLNKLVEQADRDLNTREQRWTSFGSKAVSIAHSGVKTLLKGAI</sequence>
<keyword evidence="3" id="KW-1185">Reference proteome</keyword>
<accession>A0ABR9EFM3</accession>
<evidence type="ECO:0000256" key="1">
    <source>
        <dbReference type="SAM" id="Coils"/>
    </source>
</evidence>
<dbReference type="EMBL" id="AQGV01000012">
    <property type="protein sequence ID" value="MBE0369050.1"/>
    <property type="molecule type" value="Genomic_DNA"/>
</dbReference>
<dbReference type="Proteomes" id="UP000615755">
    <property type="component" value="Unassembled WGS sequence"/>
</dbReference>
<keyword evidence="1" id="KW-0175">Coiled coil</keyword>
<feature type="coiled-coil region" evidence="1">
    <location>
        <begin position="59"/>
        <end position="117"/>
    </location>
</feature>
<proteinExistence type="predicted"/>
<comment type="caution">
    <text evidence="2">The sequence shown here is derived from an EMBL/GenBank/DDBJ whole genome shotgun (WGS) entry which is preliminary data.</text>
</comment>
<evidence type="ECO:0000313" key="2">
    <source>
        <dbReference type="EMBL" id="MBE0369050.1"/>
    </source>
</evidence>